<reference evidence="3 4" key="1">
    <citation type="submission" date="2016-03" db="EMBL/GenBank/DDBJ databases">
        <title>Whole genome sequencing of Grifola frondosa 9006-11.</title>
        <authorList>
            <person name="Min B."/>
            <person name="Park H."/>
            <person name="Kim J.-G."/>
            <person name="Cho H."/>
            <person name="Oh Y.-L."/>
            <person name="Kong W.-S."/>
            <person name="Choi I.-G."/>
        </authorList>
    </citation>
    <scope>NUCLEOTIDE SEQUENCE [LARGE SCALE GENOMIC DNA]</scope>
    <source>
        <strain evidence="3 4">9006-11</strain>
    </source>
</reference>
<feature type="compositionally biased region" description="Basic and acidic residues" evidence="1">
    <location>
        <begin position="192"/>
        <end position="201"/>
    </location>
</feature>
<keyword evidence="4" id="KW-1185">Reference proteome</keyword>
<accession>A0A1C7MRF0</accession>
<dbReference type="InterPro" id="IPR010482">
    <property type="entry name" value="TECPR1-like_DysF"/>
</dbReference>
<feature type="domain" description="TECPR1-like DysF" evidence="2">
    <location>
        <begin position="2"/>
        <end position="92"/>
    </location>
</feature>
<dbReference type="STRING" id="5627.A0A1C7MRF0"/>
<dbReference type="GO" id="GO:0005778">
    <property type="term" value="C:peroxisomal membrane"/>
    <property type="evidence" value="ECO:0007669"/>
    <property type="project" value="UniProtKB-ARBA"/>
</dbReference>
<evidence type="ECO:0000313" key="4">
    <source>
        <dbReference type="Proteomes" id="UP000092993"/>
    </source>
</evidence>
<dbReference type="AlphaFoldDB" id="A0A1C7MRF0"/>
<proteinExistence type="predicted"/>
<dbReference type="GO" id="GO:0007031">
    <property type="term" value="P:peroxisome organization"/>
    <property type="evidence" value="ECO:0007669"/>
    <property type="project" value="UniProtKB-ARBA"/>
</dbReference>
<dbReference type="OMA" id="AWMIDMR"/>
<evidence type="ECO:0000313" key="3">
    <source>
        <dbReference type="EMBL" id="OBZ78999.1"/>
    </source>
</evidence>
<dbReference type="EMBL" id="LUGG01000001">
    <property type="protein sequence ID" value="OBZ78999.1"/>
    <property type="molecule type" value="Genomic_DNA"/>
</dbReference>
<evidence type="ECO:0000259" key="2">
    <source>
        <dbReference type="Pfam" id="PF06398"/>
    </source>
</evidence>
<protein>
    <recommendedName>
        <fullName evidence="2">TECPR1-like DysF domain-containing protein</fullName>
    </recommendedName>
</protein>
<dbReference type="Pfam" id="PF06398">
    <property type="entry name" value="Pex24p"/>
    <property type="match status" value="1"/>
</dbReference>
<name>A0A1C7MRF0_GRIFR</name>
<feature type="compositionally biased region" description="Low complexity" evidence="1">
    <location>
        <begin position="204"/>
        <end position="215"/>
    </location>
</feature>
<dbReference type="Proteomes" id="UP000092993">
    <property type="component" value="Unassembled WGS sequence"/>
</dbReference>
<organism evidence="3 4">
    <name type="scientific">Grifola frondosa</name>
    <name type="common">Maitake</name>
    <name type="synonym">Polyporus frondosus</name>
    <dbReference type="NCBI Taxonomy" id="5627"/>
    <lineage>
        <taxon>Eukaryota</taxon>
        <taxon>Fungi</taxon>
        <taxon>Dikarya</taxon>
        <taxon>Basidiomycota</taxon>
        <taxon>Agaricomycotina</taxon>
        <taxon>Agaricomycetes</taxon>
        <taxon>Polyporales</taxon>
        <taxon>Grifolaceae</taxon>
        <taxon>Grifola</taxon>
    </lineage>
</organism>
<feature type="region of interest" description="Disordered" evidence="1">
    <location>
        <begin position="188"/>
        <end position="226"/>
    </location>
</feature>
<evidence type="ECO:0000256" key="1">
    <source>
        <dbReference type="SAM" id="MobiDB-lite"/>
    </source>
</evidence>
<sequence length="329" mass="36655">MSLLPVDPPAFTIPSTASSPSAAQPTVSLTDYPLPDGTWRWVSRAWMIDMHGDGQVQYDGFEYNWFFRSKNWRPEVGFMSAGGFVRRRRWLRLMMRPAQVREGANGAATPDGLLEVPLLEHHEGASRPPSVTLSAAADDTNSPAEIWKGDEGDWNRCHAALKRLRRDGRKLELWQRWLGVMLPRSSANSVAEKGEDQEKRPQLSTNDSRSSSHTSQDGTLAADSGARTNQAPVKCISTVIRAHVSVRFPSQYVQSNVQFNLFHPLLQGSDILQLFIYPDSRAKFLDILARSGLLPELQAGLGVSKSMHVLDFWSYTQCLTDGSTNSDDV</sequence>
<gene>
    <name evidence="3" type="ORF">A0H81_01126</name>
</gene>
<comment type="caution">
    <text evidence="3">The sequence shown here is derived from an EMBL/GenBank/DDBJ whole genome shotgun (WGS) entry which is preliminary data.</text>
</comment>
<dbReference type="OrthoDB" id="72441at2759"/>